<sequence>MLPTGEQFRLTLDGARGFVTATVTELAASLRALTVGGIALVHEYPDHLTPPYGAGIVLVPWPNRVRQGRWMLNGAEQRLDITEPSSGNATHGLLRNTGYRVTDRGRVRSPSRRRCSHSTGIPSSWRHPCATS</sequence>
<dbReference type="Gene3D" id="2.70.98.10">
    <property type="match status" value="1"/>
</dbReference>
<accession>A0ABM8G9N4</accession>
<evidence type="ECO:0000313" key="2">
    <source>
        <dbReference type="EMBL" id="BDZ44915.1"/>
    </source>
</evidence>
<protein>
    <recommendedName>
        <fullName evidence="4">Aldose 1-epimerase</fullName>
    </recommendedName>
</protein>
<dbReference type="Pfam" id="PF01263">
    <property type="entry name" value="Aldose_epim"/>
    <property type="match status" value="1"/>
</dbReference>
<evidence type="ECO:0000313" key="3">
    <source>
        <dbReference type="Proteomes" id="UP001321498"/>
    </source>
</evidence>
<reference evidence="3" key="1">
    <citation type="journal article" date="2019" name="Int. J. Syst. Evol. Microbiol.">
        <title>The Global Catalogue of Microorganisms (GCM) 10K type strain sequencing project: providing services to taxonomists for standard genome sequencing and annotation.</title>
        <authorList>
            <consortium name="The Broad Institute Genomics Platform"/>
            <consortium name="The Broad Institute Genome Sequencing Center for Infectious Disease"/>
            <person name="Wu L."/>
            <person name="Ma J."/>
        </authorList>
    </citation>
    <scope>NUCLEOTIDE SEQUENCE [LARGE SCALE GENOMIC DNA]</scope>
    <source>
        <strain evidence="3">NBRC 108725</strain>
    </source>
</reference>
<organism evidence="2 3">
    <name type="scientific">Naasia aerilata</name>
    <dbReference type="NCBI Taxonomy" id="1162966"/>
    <lineage>
        <taxon>Bacteria</taxon>
        <taxon>Bacillati</taxon>
        <taxon>Actinomycetota</taxon>
        <taxon>Actinomycetes</taxon>
        <taxon>Micrococcales</taxon>
        <taxon>Microbacteriaceae</taxon>
        <taxon>Naasia</taxon>
    </lineage>
</organism>
<feature type="region of interest" description="Disordered" evidence="1">
    <location>
        <begin position="102"/>
        <end position="132"/>
    </location>
</feature>
<dbReference type="InterPro" id="IPR014718">
    <property type="entry name" value="GH-type_carb-bd"/>
</dbReference>
<evidence type="ECO:0008006" key="4">
    <source>
        <dbReference type="Google" id="ProtNLM"/>
    </source>
</evidence>
<dbReference type="RefSeq" id="WP_286278325.1">
    <property type="nucleotide sequence ID" value="NZ_AP027731.1"/>
</dbReference>
<keyword evidence="3" id="KW-1185">Reference proteome</keyword>
<dbReference type="EMBL" id="AP027731">
    <property type="protein sequence ID" value="BDZ44915.1"/>
    <property type="molecule type" value="Genomic_DNA"/>
</dbReference>
<evidence type="ECO:0000256" key="1">
    <source>
        <dbReference type="SAM" id="MobiDB-lite"/>
    </source>
</evidence>
<dbReference type="InterPro" id="IPR008183">
    <property type="entry name" value="Aldose_1/G6P_1-epimerase"/>
</dbReference>
<dbReference type="Proteomes" id="UP001321498">
    <property type="component" value="Chromosome"/>
</dbReference>
<dbReference type="InterPro" id="IPR011013">
    <property type="entry name" value="Gal_mutarotase_sf_dom"/>
</dbReference>
<proteinExistence type="predicted"/>
<gene>
    <name evidence="2" type="ORF">GCM10025866_08240</name>
</gene>
<name>A0ABM8G9N4_9MICO</name>
<feature type="compositionally biased region" description="Basic residues" evidence="1">
    <location>
        <begin position="107"/>
        <end position="116"/>
    </location>
</feature>
<dbReference type="SUPFAM" id="SSF74650">
    <property type="entry name" value="Galactose mutarotase-like"/>
    <property type="match status" value="1"/>
</dbReference>